<dbReference type="Proteomes" id="UP000241167">
    <property type="component" value="Unassembled WGS sequence"/>
</dbReference>
<dbReference type="RefSeq" id="WP_106511599.1">
    <property type="nucleotide sequence ID" value="NZ_PXYI01000001.1"/>
</dbReference>
<comment type="caution">
    <text evidence="4">The sequence shown here is derived from an EMBL/GenBank/DDBJ whole genome shotgun (WGS) entry which is preliminary data.</text>
</comment>
<dbReference type="InterPro" id="IPR013118">
    <property type="entry name" value="Mannitol_DH_C"/>
</dbReference>
<feature type="domain" description="Mannitol dehydrogenase C-terminal" evidence="3">
    <location>
        <begin position="255"/>
        <end position="440"/>
    </location>
</feature>
<protein>
    <submittedName>
        <fullName evidence="4">Mannitol dehydrogenase</fullName>
    </submittedName>
</protein>
<evidence type="ECO:0000313" key="4">
    <source>
        <dbReference type="EMBL" id="PSJ43578.1"/>
    </source>
</evidence>
<name>A0A2P7R042_9SPHN</name>
<proteinExistence type="predicted"/>
<evidence type="ECO:0000313" key="5">
    <source>
        <dbReference type="Proteomes" id="UP000241167"/>
    </source>
</evidence>
<dbReference type="PANTHER" id="PTHR43362:SF1">
    <property type="entry name" value="MANNITOL DEHYDROGENASE 2-RELATED"/>
    <property type="match status" value="1"/>
</dbReference>
<dbReference type="Pfam" id="PF01232">
    <property type="entry name" value="Mannitol_dh"/>
    <property type="match status" value="1"/>
</dbReference>
<reference evidence="4 5" key="1">
    <citation type="submission" date="2018-03" db="EMBL/GenBank/DDBJ databases">
        <title>The draft genome of Sphingosinicella sp. GL-C-18.</title>
        <authorList>
            <person name="Liu L."/>
            <person name="Li L."/>
            <person name="Liang L."/>
            <person name="Zhang X."/>
            <person name="Wang T."/>
        </authorList>
    </citation>
    <scope>NUCLEOTIDE SEQUENCE [LARGE SCALE GENOMIC DNA]</scope>
    <source>
        <strain evidence="4 5">GL-C-18</strain>
    </source>
</reference>
<dbReference type="SUPFAM" id="SSF48179">
    <property type="entry name" value="6-phosphogluconate dehydrogenase C-terminal domain-like"/>
    <property type="match status" value="1"/>
</dbReference>
<dbReference type="GO" id="GO:0016616">
    <property type="term" value="F:oxidoreductase activity, acting on the CH-OH group of donors, NAD or NADP as acceptor"/>
    <property type="evidence" value="ECO:0007669"/>
    <property type="project" value="TreeGrafter"/>
</dbReference>
<dbReference type="PRINTS" id="PR00084">
    <property type="entry name" value="MTLDHDRGNASE"/>
</dbReference>
<organism evidence="4 5">
    <name type="scientific">Allosphingosinicella deserti</name>
    <dbReference type="NCBI Taxonomy" id="2116704"/>
    <lineage>
        <taxon>Bacteria</taxon>
        <taxon>Pseudomonadati</taxon>
        <taxon>Pseudomonadota</taxon>
        <taxon>Alphaproteobacteria</taxon>
        <taxon>Sphingomonadales</taxon>
        <taxon>Sphingomonadaceae</taxon>
        <taxon>Allosphingosinicella</taxon>
    </lineage>
</organism>
<gene>
    <name evidence="4" type="ORF">C7I55_00700</name>
</gene>
<dbReference type="EMBL" id="PXYI01000001">
    <property type="protein sequence ID" value="PSJ43578.1"/>
    <property type="molecule type" value="Genomic_DNA"/>
</dbReference>
<dbReference type="OrthoDB" id="271711at2"/>
<dbReference type="AlphaFoldDB" id="A0A2P7R042"/>
<dbReference type="InterPro" id="IPR050988">
    <property type="entry name" value="Mannitol_DH/Oxidoreductase"/>
</dbReference>
<accession>A0A2P7R042</accession>
<evidence type="ECO:0000259" key="3">
    <source>
        <dbReference type="Pfam" id="PF08125"/>
    </source>
</evidence>
<feature type="domain" description="Mannitol dehydrogenase N-terminal" evidence="2">
    <location>
        <begin position="4"/>
        <end position="242"/>
    </location>
</feature>
<dbReference type="InterPro" id="IPR008927">
    <property type="entry name" value="6-PGluconate_DH-like_C_sf"/>
</dbReference>
<dbReference type="Pfam" id="PF08125">
    <property type="entry name" value="Mannitol_dh_C"/>
    <property type="match status" value="1"/>
</dbReference>
<evidence type="ECO:0000259" key="2">
    <source>
        <dbReference type="Pfam" id="PF01232"/>
    </source>
</evidence>
<keyword evidence="1" id="KW-0560">Oxidoreductase</keyword>
<evidence type="ECO:0000256" key="1">
    <source>
        <dbReference type="ARBA" id="ARBA00023002"/>
    </source>
</evidence>
<dbReference type="Gene3D" id="1.10.1040.10">
    <property type="entry name" value="N-(1-d-carboxylethyl)-l-norvaline Dehydrogenase, domain 2"/>
    <property type="match status" value="1"/>
</dbReference>
<dbReference type="PANTHER" id="PTHR43362">
    <property type="entry name" value="MANNITOL DEHYDROGENASE DSF1-RELATED"/>
    <property type="match status" value="1"/>
</dbReference>
<keyword evidence="5" id="KW-1185">Reference proteome</keyword>
<dbReference type="Gene3D" id="3.40.50.720">
    <property type="entry name" value="NAD(P)-binding Rossmann-like Domain"/>
    <property type="match status" value="1"/>
</dbReference>
<dbReference type="InterPro" id="IPR013131">
    <property type="entry name" value="Mannitol_DH_N"/>
</dbReference>
<dbReference type="InterPro" id="IPR013328">
    <property type="entry name" value="6PGD_dom2"/>
</dbReference>
<dbReference type="InterPro" id="IPR000669">
    <property type="entry name" value="Mannitol_DH"/>
</dbReference>
<sequence length="453" mass="48842">MQTGIVHFGPGAFHRAHQAAYIDTILQSDPRWGIAAVSLRSPGTVEALKAQNGRYTLAILDAETRFRTLQAHNRFFGPGESEGVRALLRDPSVRIVSSTVTEKGYCLSGDGTLDLGHADIVHDLATPEDPVSIVGWLALGLKDRRDAGLPAFTGLCCDNMVSNGKKLRAAVLAYSERLDPELARWIADEAAFPDSMVDSITPATDDRLRALVAAETGYDDIIPVSREAYASWVIEDVLPEGSPDFASAGVVLAKDVGAWERAKLRILNGAHSSLAYLGLLIGHETVADAMADSELAAFVEALIRSDIIPSLEPSPLDLQAYAGEILDRFRNPAIGHKLAQIAWDGSQKLPYRLLDTIREALESGRSVDRLAVPIAAWILFVRRQAHASAAIVDPLAARLTEIGAGEHAAEDLLALRQIFPARVAEDSTFRDAVLSAVSAMRQEGPRARLTPNA</sequence>
<dbReference type="InterPro" id="IPR036291">
    <property type="entry name" value="NAD(P)-bd_dom_sf"/>
</dbReference>
<dbReference type="SUPFAM" id="SSF51735">
    <property type="entry name" value="NAD(P)-binding Rossmann-fold domains"/>
    <property type="match status" value="1"/>
</dbReference>